<evidence type="ECO:0000259" key="1">
    <source>
        <dbReference type="Pfam" id="PF00535"/>
    </source>
</evidence>
<keyword evidence="3" id="KW-1185">Reference proteome</keyword>
<dbReference type="OrthoDB" id="396512at2"/>
<dbReference type="InterPro" id="IPR029044">
    <property type="entry name" value="Nucleotide-diphossugar_trans"/>
</dbReference>
<dbReference type="PANTHER" id="PTHR43685:SF2">
    <property type="entry name" value="GLYCOSYLTRANSFERASE 2-LIKE DOMAIN-CONTAINING PROTEIN"/>
    <property type="match status" value="1"/>
</dbReference>
<protein>
    <submittedName>
        <fullName evidence="2">Glycosyl transferase family 2</fullName>
    </submittedName>
</protein>
<feature type="domain" description="Glycosyltransferase 2-like" evidence="1">
    <location>
        <begin position="7"/>
        <end position="178"/>
    </location>
</feature>
<dbReference type="Gene3D" id="3.90.550.10">
    <property type="entry name" value="Spore Coat Polysaccharide Biosynthesis Protein SpsA, Chain A"/>
    <property type="match status" value="1"/>
</dbReference>
<evidence type="ECO:0000313" key="3">
    <source>
        <dbReference type="Proteomes" id="UP000193804"/>
    </source>
</evidence>
<dbReference type="InterPro" id="IPR001173">
    <property type="entry name" value="Glyco_trans_2-like"/>
</dbReference>
<dbReference type="PANTHER" id="PTHR43685">
    <property type="entry name" value="GLYCOSYLTRANSFERASE"/>
    <property type="match status" value="1"/>
</dbReference>
<dbReference type="SUPFAM" id="SSF53448">
    <property type="entry name" value="Nucleotide-diphospho-sugar transferases"/>
    <property type="match status" value="1"/>
</dbReference>
<name>A0A1X7I330_9BACT</name>
<sequence length="288" mass="33118">MSAKVAIICLCYNHEKYVEEAMESVLNQTYASELIVVDDASTDNSVDKIRNFIKQHPEENINSMFFDENIGNCKAFNAALMTTDADYIIDLAADDVLLPTRVSEGTKNLDVNPSVAINFTNAEYIDEYGRFIKSHYLTDQKGMAKERILEGDVFKELLQRYFICSPTMMYRASFLKRIGGYDEELAYEDFDIMLRLSRSNPFSYTDKVLVKKRVLKASMSTKQYKKGNKQLESTLKICKKAFLMIQSEGEKKALLRRIVFEAKQAFIHKRFLLFSAFINLGVKTILQK</sequence>
<accession>A0A1X7I330</accession>
<organism evidence="2 3">
    <name type="scientific">Marivirga sericea</name>
    <dbReference type="NCBI Taxonomy" id="1028"/>
    <lineage>
        <taxon>Bacteria</taxon>
        <taxon>Pseudomonadati</taxon>
        <taxon>Bacteroidota</taxon>
        <taxon>Cytophagia</taxon>
        <taxon>Cytophagales</taxon>
        <taxon>Marivirgaceae</taxon>
        <taxon>Marivirga</taxon>
    </lineage>
</organism>
<dbReference type="EMBL" id="FXAW01000001">
    <property type="protein sequence ID" value="SMG08784.1"/>
    <property type="molecule type" value="Genomic_DNA"/>
</dbReference>
<proteinExistence type="predicted"/>
<dbReference type="InterPro" id="IPR050834">
    <property type="entry name" value="Glycosyltransf_2"/>
</dbReference>
<dbReference type="GO" id="GO:0016740">
    <property type="term" value="F:transferase activity"/>
    <property type="evidence" value="ECO:0007669"/>
    <property type="project" value="UniProtKB-KW"/>
</dbReference>
<evidence type="ECO:0000313" key="2">
    <source>
        <dbReference type="EMBL" id="SMG08784.1"/>
    </source>
</evidence>
<dbReference type="Proteomes" id="UP000193804">
    <property type="component" value="Unassembled WGS sequence"/>
</dbReference>
<gene>
    <name evidence="2" type="ORF">SAMN05661096_00165</name>
</gene>
<dbReference type="Pfam" id="PF00535">
    <property type="entry name" value="Glycos_transf_2"/>
    <property type="match status" value="1"/>
</dbReference>
<dbReference type="RefSeq" id="WP_085515188.1">
    <property type="nucleotide sequence ID" value="NZ_FXAW01000001.1"/>
</dbReference>
<dbReference type="AlphaFoldDB" id="A0A1X7I330"/>
<reference evidence="3" key="1">
    <citation type="submission" date="2017-04" db="EMBL/GenBank/DDBJ databases">
        <authorList>
            <person name="Varghese N."/>
            <person name="Submissions S."/>
        </authorList>
    </citation>
    <scope>NUCLEOTIDE SEQUENCE [LARGE SCALE GENOMIC DNA]</scope>
    <source>
        <strain evidence="3">DSM 4125</strain>
    </source>
</reference>
<keyword evidence="2" id="KW-0808">Transferase</keyword>
<dbReference type="STRING" id="1028.SAMN05661096_00165"/>